<keyword evidence="2" id="KW-0067">ATP-binding</keyword>
<dbReference type="InterPro" id="IPR027417">
    <property type="entry name" value="P-loop_NTPase"/>
</dbReference>
<dbReference type="SUPFAM" id="SSF52540">
    <property type="entry name" value="P-loop containing nucleoside triphosphate hydrolases"/>
    <property type="match status" value="1"/>
</dbReference>
<dbReference type="HOGENOM" id="CLU_027147_1_1_1"/>
<dbReference type="InterPro" id="IPR013641">
    <property type="entry name" value="KTI12/PSTK"/>
</dbReference>
<proteinExistence type="inferred from homology"/>
<dbReference type="PANTHER" id="PTHR12435">
    <property type="match status" value="1"/>
</dbReference>
<evidence type="ECO:0000256" key="1">
    <source>
        <dbReference type="ARBA" id="ARBA00022741"/>
    </source>
</evidence>
<dbReference type="Pfam" id="PF08433">
    <property type="entry name" value="KTI12"/>
    <property type="match status" value="1"/>
</dbReference>
<dbReference type="EMBL" id="CAFZ01000016">
    <property type="protein sequence ID" value="CCA67604.1"/>
    <property type="molecule type" value="Genomic_DNA"/>
</dbReference>
<dbReference type="OMA" id="THSRWDK"/>
<dbReference type="Proteomes" id="UP000007148">
    <property type="component" value="Unassembled WGS sequence"/>
</dbReference>
<reference evidence="4 5" key="1">
    <citation type="journal article" date="2011" name="PLoS Pathog.">
        <title>Endophytic Life Strategies Decoded by Genome and Transcriptome Analyses of the Mutualistic Root Symbiont Piriformospora indica.</title>
        <authorList>
            <person name="Zuccaro A."/>
            <person name="Lahrmann U."/>
            <person name="Guldener U."/>
            <person name="Langen G."/>
            <person name="Pfiffi S."/>
            <person name="Biedenkopf D."/>
            <person name="Wong P."/>
            <person name="Samans B."/>
            <person name="Grimm C."/>
            <person name="Basiewicz M."/>
            <person name="Murat C."/>
            <person name="Martin F."/>
            <person name="Kogel K.H."/>
        </authorList>
    </citation>
    <scope>NUCLEOTIDE SEQUENCE [LARGE SCALE GENOMIC DNA]</scope>
    <source>
        <strain evidence="4 5">DSM 11827</strain>
    </source>
</reference>
<accession>G4T8G3</accession>
<protein>
    <submittedName>
        <fullName evidence="4">Related to KTI12-Elongator associated protein</fullName>
    </submittedName>
</protein>
<dbReference type="InParanoid" id="G4T8G3"/>
<dbReference type="AlphaFoldDB" id="G4T8G3"/>
<organism evidence="4 5">
    <name type="scientific">Serendipita indica (strain DSM 11827)</name>
    <name type="common">Root endophyte fungus</name>
    <name type="synonym">Piriformospora indica</name>
    <dbReference type="NCBI Taxonomy" id="1109443"/>
    <lineage>
        <taxon>Eukaryota</taxon>
        <taxon>Fungi</taxon>
        <taxon>Dikarya</taxon>
        <taxon>Basidiomycota</taxon>
        <taxon>Agaricomycotina</taxon>
        <taxon>Agaricomycetes</taxon>
        <taxon>Sebacinales</taxon>
        <taxon>Serendipitaceae</taxon>
        <taxon>Serendipita</taxon>
    </lineage>
</organism>
<dbReference type="OrthoDB" id="9972657at2759"/>
<dbReference type="FunCoup" id="G4T8G3">
    <property type="interactions" value="297"/>
</dbReference>
<evidence type="ECO:0000256" key="3">
    <source>
        <dbReference type="ARBA" id="ARBA00025768"/>
    </source>
</evidence>
<dbReference type="STRING" id="1109443.G4T8G3"/>
<gene>
    <name evidence="4" type="ORF">PIIN_01432</name>
</gene>
<evidence type="ECO:0000313" key="5">
    <source>
        <dbReference type="Proteomes" id="UP000007148"/>
    </source>
</evidence>
<evidence type="ECO:0000313" key="4">
    <source>
        <dbReference type="EMBL" id="CCA67604.1"/>
    </source>
</evidence>
<sequence>MALVTISGYPSSGKSTRALQLKKYFEDKISEPVYEGPLKNVVLISDDSLGLTRDGYNDGRAEKPQRAALFTAVQRNLGTSTVVIVDGLNYIKGFRYQMYCAAREAQARVATLFVAATPEICRTWHQSKPEDARYTEATFENLIQRYEEPSSMVRWDSPLFTVPWNEAETPVEGVWQAITAGVLKPPNAGTKAIAKPPADALQALETTAATIVATIMEAQGLGGSSGGKTRIWSKSGGQTETAVYMQLPARTVTLAELQRLKRQFVSMHKKAITQGATENGPVDWTEDGIAEKLGDYLEERLVAGV</sequence>
<keyword evidence="1" id="KW-0547">Nucleotide-binding</keyword>
<name>G4T8G3_SERID</name>
<dbReference type="Gene3D" id="3.40.50.300">
    <property type="entry name" value="P-loop containing nucleotide triphosphate hydrolases"/>
    <property type="match status" value="1"/>
</dbReference>
<comment type="caution">
    <text evidence="4">The sequence shown here is derived from an EMBL/GenBank/DDBJ whole genome shotgun (WGS) entry which is preliminary data.</text>
</comment>
<dbReference type="GO" id="GO:0005524">
    <property type="term" value="F:ATP binding"/>
    <property type="evidence" value="ECO:0007669"/>
    <property type="project" value="UniProtKB-KW"/>
</dbReference>
<comment type="similarity">
    <text evidence="3">Belongs to the KTI12 family.</text>
</comment>
<evidence type="ECO:0000256" key="2">
    <source>
        <dbReference type="ARBA" id="ARBA00022840"/>
    </source>
</evidence>
<keyword evidence="5" id="KW-1185">Reference proteome</keyword>
<dbReference type="eggNOG" id="KOG3062">
    <property type="taxonomic scope" value="Eukaryota"/>
</dbReference>